<organism evidence="1 2">
    <name type="scientific">Nocardia aurantia</name>
    <dbReference type="NCBI Taxonomy" id="2585199"/>
    <lineage>
        <taxon>Bacteria</taxon>
        <taxon>Bacillati</taxon>
        <taxon>Actinomycetota</taxon>
        <taxon>Actinomycetes</taxon>
        <taxon>Mycobacteriales</taxon>
        <taxon>Nocardiaceae</taxon>
        <taxon>Nocardia</taxon>
    </lineage>
</organism>
<name>A0A7K0DSP2_9NOCA</name>
<evidence type="ECO:0000313" key="2">
    <source>
        <dbReference type="Proteomes" id="UP000431401"/>
    </source>
</evidence>
<dbReference type="RefSeq" id="WP_153344928.1">
    <property type="nucleotide sequence ID" value="NZ_WEGI01000009.1"/>
</dbReference>
<dbReference type="Proteomes" id="UP000431401">
    <property type="component" value="Unassembled WGS sequence"/>
</dbReference>
<proteinExistence type="predicted"/>
<sequence>MPAVNDDGVETKPDPCHIHVSFASPPVEVDYQDERDVAARFAAAIARTGAVVTIDGDLGGDLPLLPCRRLWL</sequence>
<accession>A0A7K0DSP2</accession>
<keyword evidence="2" id="KW-1185">Reference proteome</keyword>
<evidence type="ECO:0000313" key="1">
    <source>
        <dbReference type="EMBL" id="MQY28746.1"/>
    </source>
</evidence>
<reference evidence="1 2" key="1">
    <citation type="submission" date="2019-10" db="EMBL/GenBank/DDBJ databases">
        <title>Nocardia macrotermitis sp. nov. and Nocardia aurantia sp. nov., isolated from the gut of fungus growing-termite Macrotermes natalensis.</title>
        <authorList>
            <person name="Benndorf R."/>
            <person name="Schwitalla J."/>
            <person name="Martin K."/>
            <person name="De Beer W."/>
            <person name="Kaster A.-K."/>
            <person name="Vollmers J."/>
            <person name="Poulsen M."/>
            <person name="Beemelmanns C."/>
        </authorList>
    </citation>
    <scope>NUCLEOTIDE SEQUENCE [LARGE SCALE GENOMIC DNA]</scope>
    <source>
        <strain evidence="1 2">RB56</strain>
    </source>
</reference>
<dbReference type="AlphaFoldDB" id="A0A7K0DSP2"/>
<dbReference type="OrthoDB" id="4560772at2"/>
<gene>
    <name evidence="1" type="ORF">NRB56_43300</name>
</gene>
<dbReference type="EMBL" id="WEGI01000009">
    <property type="protein sequence ID" value="MQY28746.1"/>
    <property type="molecule type" value="Genomic_DNA"/>
</dbReference>
<comment type="caution">
    <text evidence="1">The sequence shown here is derived from an EMBL/GenBank/DDBJ whole genome shotgun (WGS) entry which is preliminary data.</text>
</comment>
<protein>
    <submittedName>
        <fullName evidence="1">Uncharacterized protein</fullName>
    </submittedName>
</protein>